<dbReference type="InterPro" id="IPR036852">
    <property type="entry name" value="Peptidase_S8/S53_dom_sf"/>
</dbReference>
<feature type="active site" description="Charge relay system" evidence="7 8">
    <location>
        <position position="85"/>
    </location>
</feature>
<dbReference type="EMBL" id="OIVN01002462">
    <property type="protein sequence ID" value="SPD03874.1"/>
    <property type="molecule type" value="Genomic_DNA"/>
</dbReference>
<feature type="active site" description="Charge relay system" evidence="7 8">
    <location>
        <position position="423"/>
    </location>
</feature>
<gene>
    <name evidence="12" type="ORF">FSB_LOCUS31756</name>
</gene>
<evidence type="ECO:0000259" key="9">
    <source>
        <dbReference type="Pfam" id="PF00082"/>
    </source>
</evidence>
<evidence type="ECO:0000256" key="5">
    <source>
        <dbReference type="ARBA" id="ARBA00022801"/>
    </source>
</evidence>
<dbReference type="AlphaFoldDB" id="A0A2N9GX29"/>
<dbReference type="GO" id="GO:0005576">
    <property type="term" value="C:extracellular region"/>
    <property type="evidence" value="ECO:0007669"/>
    <property type="project" value="UniProtKB-SubCell"/>
</dbReference>
<feature type="domain" description="Inhibitor I9" evidence="10">
    <location>
        <begin position="10"/>
        <end position="56"/>
    </location>
</feature>
<sequence>MPFSNCSTLSAKESLIYSYGRSFNGFAAKLTDEEVTKFSETEGVISVLQNHKLKLHTTRSWDFMGLTRGKLGSPQEGDVIIGLIDSGIWPESDSFNDEGLSSPPSKWKGIMPSKIIGARYYNSDNIYDINDFKSPRDSYGHGTHTSSTAAGREVAGASYFGLAEGTARGGVPSARIAMYKIEDPIAIGSFHAMKNDILTSCSAGNLGPEPLTVSNYAPWILTVAASTIDRKFVAQAVLGNGQVYTGLSINRFDLNGTSFPLIWGGDAANYSAGANSEISKNCLNGTMNSYKVRGKIVFCETVWDGTGIILANGVGTIMAVADSSIIDFADNFPLPATLISREDGLKVLDYIRSTENPIATILVSEAWKDVMAPYVISFSSRGPNPFTPDILKPDLTAPGVDILAAWAPVAHRSAKFHIISGTSMSCPHASGAAAYVKAAHPNWSPAAIKSAHMTAAYIMDSKKNRDLEFAYGSGHINPLQAVDPGLVYDATEADYIDFLCNQGYNTTTLRLITGDNSSFCNTLKPGRAWNLNYPSFSLAVEDGQHIMAVFTRTVTNVGSPNSTYTLSMYMPTSIAVTVEPSVLSFSALGEKKSFTVQVYGPNITQQPILSGTIMWNDGVHVVRSPLVVYTILPGSLYSSFTMSQKKLDFKVSSMYHKNGILGHKY</sequence>
<comment type="similarity">
    <text evidence="2 8">Belongs to the peptidase S8 family.</text>
</comment>
<dbReference type="Gene3D" id="3.30.70.80">
    <property type="entry name" value="Peptidase S8 propeptide/proteinase inhibitor I9"/>
    <property type="match status" value="1"/>
</dbReference>
<dbReference type="CDD" id="cd02120">
    <property type="entry name" value="PA_subtilisin_like"/>
    <property type="match status" value="1"/>
</dbReference>
<organism evidence="12">
    <name type="scientific">Fagus sylvatica</name>
    <name type="common">Beechnut</name>
    <dbReference type="NCBI Taxonomy" id="28930"/>
    <lineage>
        <taxon>Eukaryota</taxon>
        <taxon>Viridiplantae</taxon>
        <taxon>Streptophyta</taxon>
        <taxon>Embryophyta</taxon>
        <taxon>Tracheophyta</taxon>
        <taxon>Spermatophyta</taxon>
        <taxon>Magnoliopsida</taxon>
        <taxon>eudicotyledons</taxon>
        <taxon>Gunneridae</taxon>
        <taxon>Pentapetalae</taxon>
        <taxon>rosids</taxon>
        <taxon>fabids</taxon>
        <taxon>Fagales</taxon>
        <taxon>Fagaceae</taxon>
        <taxon>Fagus</taxon>
    </lineage>
</organism>
<name>A0A2N9GX29_FAGSY</name>
<dbReference type="InterPro" id="IPR023828">
    <property type="entry name" value="Peptidase_S8_Ser-AS"/>
</dbReference>
<keyword evidence="4" id="KW-0732">Signal</keyword>
<comment type="subcellular location">
    <subcellularLocation>
        <location evidence="1">Secreted</location>
    </subcellularLocation>
</comment>
<protein>
    <recommendedName>
        <fullName evidence="13">Subtilisin-like protease fibronectin type-III domain-containing protein</fullName>
    </recommendedName>
</protein>
<dbReference type="Gene3D" id="3.40.50.200">
    <property type="entry name" value="Peptidase S8/S53 domain"/>
    <property type="match status" value="2"/>
</dbReference>
<evidence type="ECO:0000259" key="11">
    <source>
        <dbReference type="Pfam" id="PF17766"/>
    </source>
</evidence>
<feature type="domain" description="Peptidase S8/S53" evidence="9">
    <location>
        <begin position="190"/>
        <end position="474"/>
    </location>
</feature>
<evidence type="ECO:0000256" key="4">
    <source>
        <dbReference type="ARBA" id="ARBA00022729"/>
    </source>
</evidence>
<feature type="active site" description="Charge relay system" evidence="7 8">
    <location>
        <position position="141"/>
    </location>
</feature>
<keyword evidence="6 8" id="KW-0720">Serine protease</keyword>
<dbReference type="InterPro" id="IPR015500">
    <property type="entry name" value="Peptidase_S8_subtilisin-rel"/>
</dbReference>
<keyword evidence="5 8" id="KW-0378">Hydrolase</keyword>
<dbReference type="PANTHER" id="PTHR10795">
    <property type="entry name" value="PROPROTEIN CONVERTASE SUBTILISIN/KEXIN"/>
    <property type="match status" value="1"/>
</dbReference>
<dbReference type="PROSITE" id="PS51892">
    <property type="entry name" value="SUBTILASE"/>
    <property type="match status" value="1"/>
</dbReference>
<evidence type="ECO:0000259" key="10">
    <source>
        <dbReference type="Pfam" id="PF05922"/>
    </source>
</evidence>
<dbReference type="InterPro" id="IPR010259">
    <property type="entry name" value="S8pro/Inhibitor_I9"/>
</dbReference>
<dbReference type="InterPro" id="IPR041469">
    <property type="entry name" value="Subtilisin-like_FN3"/>
</dbReference>
<dbReference type="InterPro" id="IPR000209">
    <property type="entry name" value="Peptidase_S8/S53_dom"/>
</dbReference>
<accession>A0A2N9GX29</accession>
<evidence type="ECO:0000256" key="1">
    <source>
        <dbReference type="ARBA" id="ARBA00004613"/>
    </source>
</evidence>
<dbReference type="PROSITE" id="PS00138">
    <property type="entry name" value="SUBTILASE_SER"/>
    <property type="match status" value="1"/>
</dbReference>
<dbReference type="GO" id="GO:0006508">
    <property type="term" value="P:proteolysis"/>
    <property type="evidence" value="ECO:0007669"/>
    <property type="project" value="UniProtKB-KW"/>
</dbReference>
<dbReference type="Gene3D" id="2.60.40.2310">
    <property type="match status" value="1"/>
</dbReference>
<dbReference type="Pfam" id="PF05922">
    <property type="entry name" value="Inhibitor_I9"/>
    <property type="match status" value="1"/>
</dbReference>
<dbReference type="InterPro" id="IPR037045">
    <property type="entry name" value="S8pro/Inhibitor_I9_sf"/>
</dbReference>
<dbReference type="SUPFAM" id="SSF52743">
    <property type="entry name" value="Subtilisin-like"/>
    <property type="match status" value="1"/>
</dbReference>
<reference evidence="12" key="1">
    <citation type="submission" date="2018-02" db="EMBL/GenBank/DDBJ databases">
        <authorList>
            <person name="Cohen D.B."/>
            <person name="Kent A.D."/>
        </authorList>
    </citation>
    <scope>NUCLEOTIDE SEQUENCE</scope>
</reference>
<dbReference type="InterPro" id="IPR045051">
    <property type="entry name" value="SBT"/>
</dbReference>
<proteinExistence type="inferred from homology"/>
<dbReference type="GO" id="GO:0004252">
    <property type="term" value="F:serine-type endopeptidase activity"/>
    <property type="evidence" value="ECO:0007669"/>
    <property type="project" value="UniProtKB-UniRule"/>
</dbReference>
<evidence type="ECO:0000256" key="6">
    <source>
        <dbReference type="ARBA" id="ARBA00022825"/>
    </source>
</evidence>
<dbReference type="PRINTS" id="PR00723">
    <property type="entry name" value="SUBTILISIN"/>
</dbReference>
<evidence type="ECO:0008006" key="13">
    <source>
        <dbReference type="Google" id="ProtNLM"/>
    </source>
</evidence>
<dbReference type="Pfam" id="PF00082">
    <property type="entry name" value="Peptidase_S8"/>
    <property type="match status" value="2"/>
</dbReference>
<evidence type="ECO:0000313" key="12">
    <source>
        <dbReference type="EMBL" id="SPD03874.1"/>
    </source>
</evidence>
<evidence type="ECO:0000256" key="7">
    <source>
        <dbReference type="PIRSR" id="PIRSR615500-1"/>
    </source>
</evidence>
<dbReference type="Gene3D" id="3.50.30.30">
    <property type="match status" value="1"/>
</dbReference>
<feature type="domain" description="Subtilisin-like protease fibronectin type-III" evidence="11">
    <location>
        <begin position="530"/>
        <end position="628"/>
    </location>
</feature>
<evidence type="ECO:0000256" key="3">
    <source>
        <dbReference type="ARBA" id="ARBA00022670"/>
    </source>
</evidence>
<keyword evidence="3 8" id="KW-0645">Protease</keyword>
<dbReference type="Pfam" id="PF17766">
    <property type="entry name" value="fn3_6"/>
    <property type="match status" value="1"/>
</dbReference>
<evidence type="ECO:0000256" key="2">
    <source>
        <dbReference type="ARBA" id="ARBA00011073"/>
    </source>
</evidence>
<evidence type="ECO:0000256" key="8">
    <source>
        <dbReference type="PROSITE-ProRule" id="PRU01240"/>
    </source>
</evidence>
<feature type="domain" description="Peptidase S8/S53" evidence="9">
    <location>
        <begin position="78"/>
        <end position="181"/>
    </location>
</feature>